<gene>
    <name evidence="1" type="ORF">LTRI10_LOCUS42579</name>
</gene>
<name>A0AAV2FW87_9ROSI</name>
<reference evidence="1 2" key="1">
    <citation type="submission" date="2024-04" db="EMBL/GenBank/DDBJ databases">
        <authorList>
            <person name="Fracassetti M."/>
        </authorList>
    </citation>
    <scope>NUCLEOTIDE SEQUENCE [LARGE SCALE GENOMIC DNA]</scope>
</reference>
<evidence type="ECO:0000313" key="2">
    <source>
        <dbReference type="Proteomes" id="UP001497516"/>
    </source>
</evidence>
<dbReference type="EMBL" id="OZ034820">
    <property type="protein sequence ID" value="CAL1402591.1"/>
    <property type="molecule type" value="Genomic_DNA"/>
</dbReference>
<sequence length="109" mass="12281">MRQCRERLKESDLVRDSARSVTLIFPVRFLTLHRYIYPVVAEILPGDLLCGQCRQSVVELMELLRPTEEDSIVESGQQGEEKKKRRERKTVVATAAGVGLPRKGVAVAC</sequence>
<proteinExistence type="predicted"/>
<keyword evidence="2" id="KW-1185">Reference proteome</keyword>
<accession>A0AAV2FW87</accession>
<dbReference type="AlphaFoldDB" id="A0AAV2FW87"/>
<dbReference type="Proteomes" id="UP001497516">
    <property type="component" value="Chromosome 7"/>
</dbReference>
<organism evidence="1 2">
    <name type="scientific">Linum trigynum</name>
    <dbReference type="NCBI Taxonomy" id="586398"/>
    <lineage>
        <taxon>Eukaryota</taxon>
        <taxon>Viridiplantae</taxon>
        <taxon>Streptophyta</taxon>
        <taxon>Embryophyta</taxon>
        <taxon>Tracheophyta</taxon>
        <taxon>Spermatophyta</taxon>
        <taxon>Magnoliopsida</taxon>
        <taxon>eudicotyledons</taxon>
        <taxon>Gunneridae</taxon>
        <taxon>Pentapetalae</taxon>
        <taxon>rosids</taxon>
        <taxon>fabids</taxon>
        <taxon>Malpighiales</taxon>
        <taxon>Linaceae</taxon>
        <taxon>Linum</taxon>
    </lineage>
</organism>
<protein>
    <submittedName>
        <fullName evidence="1">Uncharacterized protein</fullName>
    </submittedName>
</protein>
<evidence type="ECO:0000313" key="1">
    <source>
        <dbReference type="EMBL" id="CAL1402591.1"/>
    </source>
</evidence>